<dbReference type="VEuPathDB" id="FungiDB:BTJ68_15082"/>
<keyword evidence="1" id="KW-0812">Transmembrane</keyword>
<feature type="transmembrane region" description="Helical" evidence="1">
    <location>
        <begin position="677"/>
        <end position="697"/>
    </location>
</feature>
<evidence type="ECO:0000313" key="5">
    <source>
        <dbReference type="Proteomes" id="UP000194280"/>
    </source>
</evidence>
<name>A0A1Z5SMD9_HORWE</name>
<dbReference type="InterPro" id="IPR029459">
    <property type="entry name" value="EFTU-type"/>
</dbReference>
<keyword evidence="1" id="KW-0472">Membrane</keyword>
<comment type="caution">
    <text evidence="4">The sequence shown here is derived from an EMBL/GenBank/DDBJ whole genome shotgun (WGS) entry which is preliminary data.</text>
</comment>
<dbReference type="Pfam" id="PF14269">
    <property type="entry name" value="Arylsulfotran_2"/>
    <property type="match status" value="1"/>
</dbReference>
<dbReference type="AlphaFoldDB" id="A0A1Z5SMD9"/>
<dbReference type="OrthoDB" id="5427350at2759"/>
<evidence type="ECO:0000259" key="2">
    <source>
        <dbReference type="Pfam" id="PF11987"/>
    </source>
</evidence>
<accession>A0A1Z5SMD9</accession>
<dbReference type="SUPFAM" id="SSF50447">
    <property type="entry name" value="Translation proteins"/>
    <property type="match status" value="1"/>
</dbReference>
<dbReference type="Pfam" id="PF11987">
    <property type="entry name" value="IF-2"/>
    <property type="match status" value="1"/>
</dbReference>
<dbReference type="InParanoid" id="A0A1Z5SMD9"/>
<dbReference type="Gene3D" id="2.40.30.10">
    <property type="entry name" value="Translation factors"/>
    <property type="match status" value="1"/>
</dbReference>
<feature type="domain" description="Elongation factor Tu-type" evidence="3">
    <location>
        <begin position="83"/>
        <end position="173"/>
    </location>
</feature>
<evidence type="ECO:0000256" key="1">
    <source>
        <dbReference type="SAM" id="Phobius"/>
    </source>
</evidence>
<sequence>HKRDVITASTMLEKAKEYAVMLCFDVKVDKDAQELAEQMGVKIFTAEIIYHLFDEFTKHLKQLQMQKKEESKMLAVFPCVLRPVAVFNKKDPIVVGVDVVDGNLRLNTPIAAVKPNPVTGAKEVIDLGRVVSIERDHKQIPICKKGQPSVAVKIEGNNQPLYGRHLEEKDTLYSHVSRASIDCLKEFYRDEVDKDEWALIAKHLKGFDGLVMLSLSGPGVDYAGPMILDHQGELVWTTQDFGAAGNLKVQQYDGEDYLTFWAGEKLQESGQGKYYMLDSFYNVVHTVSAVGDGLYGDLHEFKITDDDTALITVYNKTHLDPVDSEMPWPKDGYIIDGIVQEIDIPTGKLLFQWRASDYLISPLFRSSEGGYVDLGALDYFHVNSVDKDDHGNFLISIRHLHLVIYVSGEDGSIIWALGGDADSFEDTSDGAASDFKWQHDARWIDRDQGLISLFDNGIARHHYADADHSEGRIIALDFENHTASLSQAFRSPNGIRSASQGSVQILPPGEDGDEHVFVGWGSSGAYSEFTSDGELLCETHFAASSLFYFERAKSYRATKAPSDWQAEPNWNPVAVINGDQVYASWNGATEVAWWMLQGQVSEPEDEDENDNNDDAGLADVNAFEDLELVAKESFETSVAITGDNEGYGSYRMAALDVDMNVLRYSEVLSPSPPTHAFYIWPALCVGLVACLVAIWAVRNWTMWQEKFPYGRPSFAYSRIG</sequence>
<dbReference type="FunFam" id="2.40.30.10:FF:000026">
    <property type="entry name" value="Eukaryotic translation initiation factor 5B"/>
    <property type="match status" value="1"/>
</dbReference>
<gene>
    <name evidence="4" type="ORF">BTJ68_15082</name>
</gene>
<dbReference type="Pfam" id="PF14578">
    <property type="entry name" value="GTP_EFTU_D4"/>
    <property type="match status" value="1"/>
</dbReference>
<dbReference type="GO" id="GO:0005525">
    <property type="term" value="F:GTP binding"/>
    <property type="evidence" value="ECO:0007669"/>
    <property type="project" value="UniProtKB-KW"/>
</dbReference>
<dbReference type="SUPFAM" id="SSF52156">
    <property type="entry name" value="Initiation factor IF2/eIF5b, domain 3"/>
    <property type="match status" value="1"/>
</dbReference>
<keyword evidence="5" id="KW-1185">Reference proteome</keyword>
<dbReference type="Proteomes" id="UP000194280">
    <property type="component" value="Unassembled WGS sequence"/>
</dbReference>
<dbReference type="Gene3D" id="3.40.50.10050">
    <property type="entry name" value="Translation initiation factor IF- 2, domain 3"/>
    <property type="match status" value="1"/>
</dbReference>
<dbReference type="InterPro" id="IPR036925">
    <property type="entry name" value="TIF_IF2_dom3_sf"/>
</dbReference>
<dbReference type="GO" id="GO:0006412">
    <property type="term" value="P:translation"/>
    <property type="evidence" value="ECO:0007669"/>
    <property type="project" value="UniProtKB-KW"/>
</dbReference>
<protein>
    <submittedName>
        <fullName evidence="4">Uncharacterized protein</fullName>
    </submittedName>
</protein>
<dbReference type="InterPro" id="IPR023115">
    <property type="entry name" value="TIF_IF2_dom3"/>
</dbReference>
<dbReference type="InterPro" id="IPR009000">
    <property type="entry name" value="Transl_B-barrel_sf"/>
</dbReference>
<dbReference type="EMBL" id="MUNK01000433">
    <property type="protein sequence ID" value="OTA20774.1"/>
    <property type="molecule type" value="Genomic_DNA"/>
</dbReference>
<organism evidence="4 5">
    <name type="scientific">Hortaea werneckii EXF-2000</name>
    <dbReference type="NCBI Taxonomy" id="1157616"/>
    <lineage>
        <taxon>Eukaryota</taxon>
        <taxon>Fungi</taxon>
        <taxon>Dikarya</taxon>
        <taxon>Ascomycota</taxon>
        <taxon>Pezizomycotina</taxon>
        <taxon>Dothideomycetes</taxon>
        <taxon>Dothideomycetidae</taxon>
        <taxon>Mycosphaerellales</taxon>
        <taxon>Teratosphaeriaceae</taxon>
        <taxon>Hortaea</taxon>
    </lineage>
</organism>
<feature type="non-terminal residue" evidence="4">
    <location>
        <position position="1"/>
    </location>
</feature>
<dbReference type="PANTHER" id="PTHR35340:SF5">
    <property type="entry name" value="ASST-DOMAIN-CONTAINING PROTEIN"/>
    <property type="match status" value="1"/>
</dbReference>
<proteinExistence type="predicted"/>
<dbReference type="STRING" id="1157616.A0A1Z5SMD9"/>
<evidence type="ECO:0000259" key="3">
    <source>
        <dbReference type="Pfam" id="PF14578"/>
    </source>
</evidence>
<reference evidence="4 5" key="1">
    <citation type="submission" date="2017-01" db="EMBL/GenBank/DDBJ databases">
        <title>The recent genome duplication of the halophilic yeast Hortaea werneckii: insights from long-read sequencing.</title>
        <authorList>
            <person name="Sinha S."/>
            <person name="Flibotte S."/>
            <person name="Neira M."/>
            <person name="Lenassi M."/>
            <person name="Gostincar C."/>
            <person name="Stajich J.E."/>
            <person name="Nislow C.E."/>
        </authorList>
    </citation>
    <scope>NUCLEOTIDE SEQUENCE [LARGE SCALE GENOMIC DNA]</scope>
    <source>
        <strain evidence="4 5">EXF-2000</strain>
    </source>
</reference>
<dbReference type="InterPro" id="IPR053143">
    <property type="entry name" value="Arylsulfate_ST"/>
</dbReference>
<keyword evidence="1" id="KW-1133">Transmembrane helix</keyword>
<dbReference type="PANTHER" id="PTHR35340">
    <property type="entry name" value="PQQ ENZYME REPEAT PROTEIN-RELATED"/>
    <property type="match status" value="1"/>
</dbReference>
<evidence type="ECO:0000313" key="4">
    <source>
        <dbReference type="EMBL" id="OTA20774.1"/>
    </source>
</evidence>
<dbReference type="InterPro" id="IPR039535">
    <property type="entry name" value="ASST-like"/>
</dbReference>
<feature type="domain" description="Translation initiation factor IF- 2" evidence="2">
    <location>
        <begin position="6"/>
        <end position="56"/>
    </location>
</feature>